<dbReference type="InterPro" id="IPR003782">
    <property type="entry name" value="SCO1/SenC"/>
</dbReference>
<dbReference type="FunFam" id="3.40.30.10:FF:000013">
    <property type="entry name" value="Blast:Protein SCO1 homolog, mitochondrial"/>
    <property type="match status" value="1"/>
</dbReference>
<evidence type="ECO:0000256" key="2">
    <source>
        <dbReference type="ARBA" id="ARBA00023008"/>
    </source>
</evidence>
<organism evidence="7 8">
    <name type="scientific">Xanthobacter autotrophicus</name>
    <dbReference type="NCBI Taxonomy" id="280"/>
    <lineage>
        <taxon>Bacteria</taxon>
        <taxon>Pseudomonadati</taxon>
        <taxon>Pseudomonadota</taxon>
        <taxon>Alphaproteobacteria</taxon>
        <taxon>Hyphomicrobiales</taxon>
        <taxon>Xanthobacteraceae</taxon>
        <taxon>Xanthobacter</taxon>
    </lineage>
</organism>
<comment type="similarity">
    <text evidence="1">Belongs to the SCO1/2 family.</text>
</comment>
<dbReference type="Proteomes" id="UP000305131">
    <property type="component" value="Unassembled WGS sequence"/>
</dbReference>
<evidence type="ECO:0000256" key="4">
    <source>
        <dbReference type="PIRSR" id="PIRSR603782-2"/>
    </source>
</evidence>
<dbReference type="PANTHER" id="PTHR12151:SF25">
    <property type="entry name" value="LINALOOL DEHYDRATASE_ISOMERASE DOMAIN-CONTAINING PROTEIN"/>
    <property type="match status" value="1"/>
</dbReference>
<evidence type="ECO:0000313" key="7">
    <source>
        <dbReference type="EMBL" id="TLX41084.1"/>
    </source>
</evidence>
<dbReference type="EMBL" id="VAUP01000038">
    <property type="protein sequence ID" value="TLX41084.1"/>
    <property type="molecule type" value="Genomic_DNA"/>
</dbReference>
<feature type="domain" description="Thioredoxin" evidence="6">
    <location>
        <begin position="32"/>
        <end position="204"/>
    </location>
</feature>
<feature type="binding site" evidence="3">
    <location>
        <position position="86"/>
    </location>
    <ligand>
        <name>Cu cation</name>
        <dbReference type="ChEBI" id="CHEBI:23378"/>
    </ligand>
</feature>
<sequence length="204" mass="21899">MSQIKLSQRTKIIALFCAFAAGALVMVTAVTMLVGNPAPRVTSTGTAAVGGPFKLVDQTGAPVTEAALKGKPSLIFFGFTHCPDVCPTALFEMSEILTALGPDADKAQVFFVSVDPERDTPETLKSYLSSFAPQIRGLTGSPEAVDVIKKEYRVYSRKVPLTDGDYTMDHTAVVYLMDKSGTFVAPFNSKRPPAEAAAELKRYL</sequence>
<dbReference type="Pfam" id="PF02630">
    <property type="entry name" value="SCO1-SenC"/>
    <property type="match status" value="1"/>
</dbReference>
<evidence type="ECO:0000256" key="1">
    <source>
        <dbReference type="ARBA" id="ARBA00010996"/>
    </source>
</evidence>
<dbReference type="GeneID" id="95775602"/>
<dbReference type="PROSITE" id="PS51352">
    <property type="entry name" value="THIOREDOXIN_2"/>
    <property type="match status" value="1"/>
</dbReference>
<keyword evidence="5" id="KW-0812">Transmembrane</keyword>
<dbReference type="CDD" id="cd02968">
    <property type="entry name" value="SCO"/>
    <property type="match status" value="1"/>
</dbReference>
<dbReference type="SUPFAM" id="SSF52833">
    <property type="entry name" value="Thioredoxin-like"/>
    <property type="match status" value="1"/>
</dbReference>
<keyword evidence="2 3" id="KW-0186">Copper</keyword>
<name>A0A6C1KCY0_XANAU</name>
<dbReference type="InterPro" id="IPR013766">
    <property type="entry name" value="Thioredoxin_domain"/>
</dbReference>
<dbReference type="Gene3D" id="3.40.30.10">
    <property type="entry name" value="Glutaredoxin"/>
    <property type="match status" value="1"/>
</dbReference>
<accession>A0A6C1KCY0</accession>
<feature type="binding site" evidence="3">
    <location>
        <position position="170"/>
    </location>
    <ligand>
        <name>Cu cation</name>
        <dbReference type="ChEBI" id="CHEBI:23378"/>
    </ligand>
</feature>
<evidence type="ECO:0000256" key="3">
    <source>
        <dbReference type="PIRSR" id="PIRSR603782-1"/>
    </source>
</evidence>
<keyword evidence="5" id="KW-1133">Transmembrane helix</keyword>
<feature type="binding site" evidence="3">
    <location>
        <position position="82"/>
    </location>
    <ligand>
        <name>Cu cation</name>
        <dbReference type="ChEBI" id="CHEBI:23378"/>
    </ligand>
</feature>
<dbReference type="AlphaFoldDB" id="A0A6C1KCY0"/>
<comment type="caution">
    <text evidence="7">The sequence shown here is derived from an EMBL/GenBank/DDBJ whole genome shotgun (WGS) entry which is preliminary data.</text>
</comment>
<dbReference type="RefSeq" id="WP_138401127.1">
    <property type="nucleotide sequence ID" value="NZ_JBAFVI010000003.1"/>
</dbReference>
<reference evidence="7 8" key="1">
    <citation type="submission" date="2019-05" db="EMBL/GenBank/DDBJ databases">
        <authorList>
            <person name="Zhou X."/>
        </authorList>
    </citation>
    <scope>NUCLEOTIDE SEQUENCE [LARGE SCALE GENOMIC DNA]</scope>
    <source>
        <strain evidence="7 8">DSM 432</strain>
    </source>
</reference>
<protein>
    <submittedName>
        <fullName evidence="7">SCO family protein</fullName>
    </submittedName>
</protein>
<proteinExistence type="inferred from homology"/>
<keyword evidence="4" id="KW-1015">Disulfide bond</keyword>
<evidence type="ECO:0000256" key="5">
    <source>
        <dbReference type="SAM" id="Phobius"/>
    </source>
</evidence>
<dbReference type="PANTHER" id="PTHR12151">
    <property type="entry name" value="ELECTRON TRANSPORT PROTIN SCO1/SENC FAMILY MEMBER"/>
    <property type="match status" value="1"/>
</dbReference>
<evidence type="ECO:0000259" key="6">
    <source>
        <dbReference type="PROSITE" id="PS51352"/>
    </source>
</evidence>
<keyword evidence="3" id="KW-0479">Metal-binding</keyword>
<feature type="disulfide bond" description="Redox-active" evidence="4">
    <location>
        <begin position="82"/>
        <end position="86"/>
    </location>
</feature>
<keyword evidence="5" id="KW-0472">Membrane</keyword>
<dbReference type="OrthoDB" id="9790194at2"/>
<dbReference type="InterPro" id="IPR036249">
    <property type="entry name" value="Thioredoxin-like_sf"/>
</dbReference>
<evidence type="ECO:0000313" key="8">
    <source>
        <dbReference type="Proteomes" id="UP000305131"/>
    </source>
</evidence>
<dbReference type="GO" id="GO:0046872">
    <property type="term" value="F:metal ion binding"/>
    <property type="evidence" value="ECO:0007669"/>
    <property type="project" value="UniProtKB-KW"/>
</dbReference>
<gene>
    <name evidence="7" type="ORF">FBQ73_19305</name>
</gene>
<feature type="transmembrane region" description="Helical" evidence="5">
    <location>
        <begin position="12"/>
        <end position="34"/>
    </location>
</feature>